<dbReference type="Gene3D" id="3.80.10.10">
    <property type="entry name" value="Ribonuclease Inhibitor"/>
    <property type="match status" value="2"/>
</dbReference>
<feature type="domain" description="WxL" evidence="2">
    <location>
        <begin position="946"/>
        <end position="1132"/>
    </location>
</feature>
<dbReference type="NCBIfam" id="TIGR04226">
    <property type="entry name" value="RrgB_K2N_iso_D2"/>
    <property type="match status" value="1"/>
</dbReference>
<reference evidence="3" key="1">
    <citation type="submission" date="2023-04" db="EMBL/GenBank/DDBJ databases">
        <title>Novel strain of Lactilactobacillus sakei and use thereof.</title>
        <authorList>
            <person name="Kim S.Y."/>
        </authorList>
    </citation>
    <scope>NUCLEOTIDE SEQUENCE</scope>
    <source>
        <strain evidence="3">HUP1</strain>
    </source>
</reference>
<dbReference type="NCBIfam" id="TIGR02167">
    <property type="entry name" value="Liste_lipo_26"/>
    <property type="match status" value="8"/>
</dbReference>
<dbReference type="InterPro" id="IPR026466">
    <property type="entry name" value="Fim_isopep_form_D2_dom"/>
</dbReference>
<feature type="region of interest" description="Disordered" evidence="1">
    <location>
        <begin position="1066"/>
        <end position="1085"/>
    </location>
</feature>
<proteinExistence type="predicted"/>
<dbReference type="SUPFAM" id="SSF52058">
    <property type="entry name" value="L domain-like"/>
    <property type="match status" value="1"/>
</dbReference>
<sequence length="1132" mass="123648">MMTEVNAVEAPANASSETITKIAQDAISGSTLTKQSNSVIQKKVASSTETQTITPATSDEKATLLEAPPTKKTSQPQKQQIDQRAVSGLGTVTWYIDDATATLHLSGGVLPDKVADDKYNTPWNFLNSPYIARIAHISIDGEITAKDVSNMFSRLDNLTTVQGLANLKAATNFASLFASDRALQSVDATNLDFSKVTAMDSMFSDCDNLVSVGDTANWQLGQVTTMARCFSADKKLRQLNSMNWDTANVQNMNNTFYNCTALTNLDVSKWQTTKMTNLGSTFSQSGITALDVSNWDTSHVTDLSSTFQGTSIAELDVSNWDTSQVTTMANTFSGCANLKTLDVSKWQTAKNTSLSYTFNGDRKLTQLDVSKWQTANVTSMAYTFYGTNGVKTLAVEKWQTTKVTTMAGMFAASGVDHLEIADWDTSNVQSMRFMFDATQLTTLDYPNWNTASVTDMSYMLRGMKKLTAAYFTNWDTSQVTNMAGMFLNDQQLAHLRLGPKFKFLTSTSTGPSLAEPSTETPYFGKWQRHDVNDNQVGNTYTSAELMAQYDGTTVPTGDYYWAVATPPTITKLVRNVTADGNNAPFKTATTAQKGDIVEYQVNITQPSGQKLDRGAVFEDVLDAHLKLDSSKGLMIAYATAGSDFDMFQLIDFNDQWQFATGQTMEVGQKAQVKIKTTVADDSVPEIDNAFKLVSGSYGAGTTSNTAIVHVKKPLTLTKAVKNETTDTKWATKQDVSPGDQVGFTLDYQNTTGATSNQVTFNDPLVTNELTYQTGSLKVTYQDGTTETVSDAAQTQFATTGKLTLTKSLANYEAVKLSFSATVNPLVTSGTTLHNTATVTADNVSQPVTSNTVDMNVVQSEHQLTIRYVDLDEDLSQPASAGTQIAAPITVSGKTGTALSTLLPGQQVAPKVIEGYTIYSVSEDPDLKPENWQKAYRDDPQIGDQDRIITYGYKKAMLSIDAPSSWEFGDYNNKPMDRTYYLNHNHGTPQAVTVTDNYGVQNWQLQVSQAKPFVDSEQHELTDAKWVFSNGNVKTLSNTDAGTVTNNSDHFTLASGQSATLMTMTKSGHFQSDSPDTSDRDNPYTQVGQGQWAYRFGDEKSADYSIGLNVPATTKRYTGHYRTKLTWSLSVGP</sequence>
<evidence type="ECO:0000313" key="4">
    <source>
        <dbReference type="Proteomes" id="UP001179858"/>
    </source>
</evidence>
<accession>A0AAF0GTP5</accession>
<dbReference type="Proteomes" id="UP001179858">
    <property type="component" value="Chromosome"/>
</dbReference>
<dbReference type="Gene3D" id="2.60.40.740">
    <property type="match status" value="1"/>
</dbReference>
<dbReference type="AlphaFoldDB" id="A0AAF0GTP5"/>
<dbReference type="InterPro" id="IPR005046">
    <property type="entry name" value="DUF285"/>
</dbReference>
<dbReference type="Pfam" id="PF03382">
    <property type="entry name" value="DUF285"/>
    <property type="match status" value="3"/>
</dbReference>
<dbReference type="InterPro" id="IPR027994">
    <property type="entry name" value="WxL_dom"/>
</dbReference>
<gene>
    <name evidence="3" type="ORF">QBD03_01195</name>
</gene>
<evidence type="ECO:0000256" key="1">
    <source>
        <dbReference type="SAM" id="MobiDB-lite"/>
    </source>
</evidence>
<dbReference type="EMBL" id="CP122959">
    <property type="protein sequence ID" value="WGI19391.1"/>
    <property type="molecule type" value="Genomic_DNA"/>
</dbReference>
<protein>
    <submittedName>
        <fullName evidence="3">BspA family leucine-rich repeat surface protein</fullName>
    </submittedName>
</protein>
<dbReference type="RefSeq" id="WP_280103024.1">
    <property type="nucleotide sequence ID" value="NZ_CP122959.1"/>
</dbReference>
<evidence type="ECO:0000313" key="3">
    <source>
        <dbReference type="EMBL" id="WGI19391.1"/>
    </source>
</evidence>
<organism evidence="3 4">
    <name type="scientific">Latilactobacillus sakei</name>
    <name type="common">Lactobacillus sakei</name>
    <dbReference type="NCBI Taxonomy" id="1599"/>
    <lineage>
        <taxon>Bacteria</taxon>
        <taxon>Bacillati</taxon>
        <taxon>Bacillota</taxon>
        <taxon>Bacilli</taxon>
        <taxon>Lactobacillales</taxon>
        <taxon>Lactobacillaceae</taxon>
        <taxon>Latilactobacillus</taxon>
    </lineage>
</organism>
<evidence type="ECO:0000259" key="2">
    <source>
        <dbReference type="Pfam" id="PF13731"/>
    </source>
</evidence>
<name>A0AAF0GTP5_LATSK</name>
<dbReference type="Pfam" id="PF13731">
    <property type="entry name" value="WxL"/>
    <property type="match status" value="1"/>
</dbReference>
<dbReference type="InterPro" id="IPR032675">
    <property type="entry name" value="LRR_dom_sf"/>
</dbReference>
<dbReference type="InterPro" id="IPR011889">
    <property type="entry name" value="Liste_lipo_26"/>
</dbReference>